<accession>A0A450WVG0</accession>
<dbReference type="InterPro" id="IPR058509">
    <property type="entry name" value="DUF8196"/>
</dbReference>
<sequence>MTDEELKELVAGLLISQQGSLASQQEILVSQREILVSQRENLAFQKETNAGIRELRASQRETDRQMQETDRQMQETDRQIKELGRQIGGLGRKFGGFTEGMAYPSMKRLLRKRFHMETITPRVEISRNGKHMELDVLGYSNGKGNRVVVVEVKSRLTPEGIDRMEQTMTRFDEFFPEHREKRRFGMIAAVDFSPNVEVQARRRGFYLARIQDELFVLQSPESFEPRYFGGVS</sequence>
<reference evidence="3" key="1">
    <citation type="submission" date="2019-02" db="EMBL/GenBank/DDBJ databases">
        <authorList>
            <person name="Gruber-Vodicka R. H."/>
            <person name="Seah K. B. B."/>
        </authorList>
    </citation>
    <scope>NUCLEOTIDE SEQUENCE</scope>
    <source>
        <strain evidence="3">BECK_BY7</strain>
    </source>
</reference>
<proteinExistence type="predicted"/>
<dbReference type="SUPFAM" id="SSF52980">
    <property type="entry name" value="Restriction endonuclease-like"/>
    <property type="match status" value="1"/>
</dbReference>
<dbReference type="PANTHER" id="PTHR38753">
    <property type="entry name" value="SLR1441 PROTEIN"/>
    <property type="match status" value="1"/>
</dbReference>
<evidence type="ECO:0000259" key="2">
    <source>
        <dbReference type="Pfam" id="PF26618"/>
    </source>
</evidence>
<dbReference type="InterPro" id="IPR011335">
    <property type="entry name" value="Restrct_endonuc-II-like"/>
</dbReference>
<gene>
    <name evidence="3" type="ORF">BECKLFY1418C_GA0070996_10838</name>
</gene>
<organism evidence="3">
    <name type="scientific">Candidatus Kentrum sp. LFY</name>
    <dbReference type="NCBI Taxonomy" id="2126342"/>
    <lineage>
        <taxon>Bacteria</taxon>
        <taxon>Pseudomonadati</taxon>
        <taxon>Pseudomonadota</taxon>
        <taxon>Gammaproteobacteria</taxon>
        <taxon>Candidatus Kentrum</taxon>
    </lineage>
</organism>
<dbReference type="AlphaFoldDB" id="A0A450WVG0"/>
<feature type="domain" description="DUF8196" evidence="2">
    <location>
        <begin position="107"/>
        <end position="214"/>
    </location>
</feature>
<dbReference type="PANTHER" id="PTHR38753:SF1">
    <property type="entry name" value="SLR1441 PROTEIN"/>
    <property type="match status" value="1"/>
</dbReference>
<protein>
    <recommendedName>
        <fullName evidence="2">DUF8196 domain-containing protein</fullName>
    </recommendedName>
</protein>
<evidence type="ECO:0000313" key="3">
    <source>
        <dbReference type="EMBL" id="VFK21012.1"/>
    </source>
</evidence>
<dbReference type="Pfam" id="PF26618">
    <property type="entry name" value="DUF8196"/>
    <property type="match status" value="1"/>
</dbReference>
<evidence type="ECO:0000256" key="1">
    <source>
        <dbReference type="SAM" id="MobiDB-lite"/>
    </source>
</evidence>
<feature type="region of interest" description="Disordered" evidence="1">
    <location>
        <begin position="53"/>
        <end position="73"/>
    </location>
</feature>
<name>A0A450WVG0_9GAMM</name>
<dbReference type="EMBL" id="CAADFN010000083">
    <property type="protein sequence ID" value="VFK21012.1"/>
    <property type="molecule type" value="Genomic_DNA"/>
</dbReference>